<sequence>MMPDSKGRETKPGMQSFKYGTNGRQWNQDTLQLLGGTTKDDASSLQSGDGSNTDSGRGLSEAELESNKMHAHLSEGSVDTPATSGALHTVQASPHYQPPRSAPHCTTFSSFRGEESPLGKSTMTSPSTPNNNYKNGVIPTKQIDKRSHPYYKHDYNPKSLPKIPEKSPNSSSSESQRNNKSRGVNKRSTGCHGDRSPTNSDVSTLNRHNLTDDDAATTTSGSYVMDPQDLADDLEQQAFCQGVVV</sequence>
<reference evidence="2 4" key="2">
    <citation type="journal article" date="2013" name="Nature">
        <title>Insights into bilaterian evolution from three spiralian genomes.</title>
        <authorList>
            <person name="Simakov O."/>
            <person name="Marletaz F."/>
            <person name="Cho S.J."/>
            <person name="Edsinger-Gonzales E."/>
            <person name="Havlak P."/>
            <person name="Hellsten U."/>
            <person name="Kuo D.H."/>
            <person name="Larsson T."/>
            <person name="Lv J."/>
            <person name="Arendt D."/>
            <person name="Savage R."/>
            <person name="Osoegawa K."/>
            <person name="de Jong P."/>
            <person name="Grimwood J."/>
            <person name="Chapman J.A."/>
            <person name="Shapiro H."/>
            <person name="Aerts A."/>
            <person name="Otillar R.P."/>
            <person name="Terry A.Y."/>
            <person name="Boore J.L."/>
            <person name="Grigoriev I.V."/>
            <person name="Lindberg D.R."/>
            <person name="Seaver E.C."/>
            <person name="Weisblat D.A."/>
            <person name="Putnam N.H."/>
            <person name="Rokhsar D.S."/>
        </authorList>
    </citation>
    <scope>NUCLEOTIDE SEQUENCE</scope>
    <source>
        <strain evidence="2 4">I ESC-2004</strain>
    </source>
</reference>
<name>R7VJZ2_CAPTE</name>
<feature type="compositionally biased region" description="Polar residues" evidence="1">
    <location>
        <begin position="119"/>
        <end position="134"/>
    </location>
</feature>
<feature type="compositionally biased region" description="Basic and acidic residues" evidence="1">
    <location>
        <begin position="1"/>
        <end position="11"/>
    </location>
</feature>
<feature type="region of interest" description="Disordered" evidence="1">
    <location>
        <begin position="1"/>
        <end position="229"/>
    </location>
</feature>
<reference evidence="4" key="1">
    <citation type="submission" date="2012-12" db="EMBL/GenBank/DDBJ databases">
        <authorList>
            <person name="Hellsten U."/>
            <person name="Grimwood J."/>
            <person name="Chapman J.A."/>
            <person name="Shapiro H."/>
            <person name="Aerts A."/>
            <person name="Otillar R.P."/>
            <person name="Terry A.Y."/>
            <person name="Boore J.L."/>
            <person name="Simakov O."/>
            <person name="Marletaz F."/>
            <person name="Cho S.-J."/>
            <person name="Edsinger-Gonzales E."/>
            <person name="Havlak P."/>
            <person name="Kuo D.-H."/>
            <person name="Larsson T."/>
            <person name="Lv J."/>
            <person name="Arendt D."/>
            <person name="Savage R."/>
            <person name="Osoegawa K."/>
            <person name="de Jong P."/>
            <person name="Lindberg D.R."/>
            <person name="Seaver E.C."/>
            <person name="Weisblat D.A."/>
            <person name="Putnam N.H."/>
            <person name="Grigoriev I.V."/>
            <person name="Rokhsar D.S."/>
        </authorList>
    </citation>
    <scope>NUCLEOTIDE SEQUENCE</scope>
    <source>
        <strain evidence="4">I ESC-2004</strain>
    </source>
</reference>
<accession>R7VJZ2</accession>
<feature type="compositionally biased region" description="Polar residues" evidence="1">
    <location>
        <begin position="196"/>
        <end position="208"/>
    </location>
</feature>
<proteinExistence type="predicted"/>
<dbReference type="Proteomes" id="UP000014760">
    <property type="component" value="Unassembled WGS sequence"/>
</dbReference>
<protein>
    <submittedName>
        <fullName evidence="2 3">Uncharacterized protein</fullName>
    </submittedName>
</protein>
<organism evidence="2">
    <name type="scientific">Capitella teleta</name>
    <name type="common">Polychaete worm</name>
    <dbReference type="NCBI Taxonomy" id="283909"/>
    <lineage>
        <taxon>Eukaryota</taxon>
        <taxon>Metazoa</taxon>
        <taxon>Spiralia</taxon>
        <taxon>Lophotrochozoa</taxon>
        <taxon>Annelida</taxon>
        <taxon>Polychaeta</taxon>
        <taxon>Sedentaria</taxon>
        <taxon>Scolecida</taxon>
        <taxon>Capitellidae</taxon>
        <taxon>Capitella</taxon>
    </lineage>
</organism>
<gene>
    <name evidence="2" type="ORF">CAPTEDRAFT_195132</name>
</gene>
<dbReference type="HOGENOM" id="CLU_1134467_0_0_1"/>
<dbReference type="AlphaFoldDB" id="R7VJZ2"/>
<evidence type="ECO:0000256" key="1">
    <source>
        <dbReference type="SAM" id="MobiDB-lite"/>
    </source>
</evidence>
<keyword evidence="4" id="KW-1185">Reference proteome</keyword>
<reference evidence="3" key="3">
    <citation type="submission" date="2015-06" db="UniProtKB">
        <authorList>
            <consortium name="EnsemblMetazoa"/>
        </authorList>
    </citation>
    <scope>IDENTIFICATION</scope>
</reference>
<dbReference type="EMBL" id="KB292835">
    <property type="protein sequence ID" value="ELU16901.1"/>
    <property type="molecule type" value="Genomic_DNA"/>
</dbReference>
<feature type="compositionally biased region" description="Polar residues" evidence="1">
    <location>
        <begin position="18"/>
        <end position="31"/>
    </location>
</feature>
<evidence type="ECO:0000313" key="2">
    <source>
        <dbReference type="EMBL" id="ELU16901.1"/>
    </source>
</evidence>
<dbReference type="EMBL" id="AMQN01004191">
    <property type="status" value="NOT_ANNOTATED_CDS"/>
    <property type="molecule type" value="Genomic_DNA"/>
</dbReference>
<feature type="compositionally biased region" description="Basic and acidic residues" evidence="1">
    <location>
        <begin position="142"/>
        <end position="156"/>
    </location>
</feature>
<evidence type="ECO:0000313" key="3">
    <source>
        <dbReference type="EnsemblMetazoa" id="CapteP195132"/>
    </source>
</evidence>
<feature type="compositionally biased region" description="Low complexity" evidence="1">
    <location>
        <begin position="166"/>
        <end position="178"/>
    </location>
</feature>
<feature type="compositionally biased region" description="Polar residues" evidence="1">
    <location>
        <begin position="43"/>
        <end position="55"/>
    </location>
</feature>
<evidence type="ECO:0000313" key="4">
    <source>
        <dbReference type="Proteomes" id="UP000014760"/>
    </source>
</evidence>
<dbReference type="EnsemblMetazoa" id="CapteT195132">
    <property type="protein sequence ID" value="CapteP195132"/>
    <property type="gene ID" value="CapteG195132"/>
</dbReference>